<feature type="chain" id="PRO_5020380283" description="Outer membrane protein beta-barrel domain-containing protein" evidence="1">
    <location>
        <begin position="19"/>
        <end position="230"/>
    </location>
</feature>
<dbReference type="AlphaFoldDB" id="A0A4P6YHD0"/>
<evidence type="ECO:0008006" key="4">
    <source>
        <dbReference type="Google" id="ProtNLM"/>
    </source>
</evidence>
<keyword evidence="1" id="KW-0732">Signal</keyword>
<dbReference type="KEGG" id="fnk:E1750_16605"/>
<evidence type="ECO:0000256" key="1">
    <source>
        <dbReference type="SAM" id="SignalP"/>
    </source>
</evidence>
<dbReference type="EMBL" id="CP037933">
    <property type="protein sequence ID" value="QBN20344.1"/>
    <property type="molecule type" value="Genomic_DNA"/>
</dbReference>
<evidence type="ECO:0000313" key="2">
    <source>
        <dbReference type="EMBL" id="QBN20344.1"/>
    </source>
</evidence>
<proteinExistence type="predicted"/>
<sequence length="230" mass="25664">MKTIILISALFLALFSSAQQNIENNTAIDSSLQQQSSNYKRWYKVSLAEIGGGGAYLNSDGTNTQTQYSGLISSSLLPFAIGFQKLGGLGFGTKAIEFFEIQERIDITSYAPVYAYYPIYLSKKTKKEPGSDYYKIPSMINFYVGGSLWCDTSTSTTDVQEIIKANKFCHIGVNYMFFNFSTNDGHPLGNGNFSLEAGMIFFDIKNSNLKNIFHISLLYNFVGFAIKPYK</sequence>
<dbReference type="OrthoDB" id="9858760at2"/>
<name>A0A4P6YHD0_9FLAO</name>
<accession>A0A4P6YHD0</accession>
<dbReference type="RefSeq" id="WP_133277844.1">
    <property type="nucleotide sequence ID" value="NZ_CP037933.1"/>
</dbReference>
<keyword evidence="3" id="KW-1185">Reference proteome</keyword>
<reference evidence="3" key="1">
    <citation type="submission" date="2019-03" db="EMBL/GenBank/DDBJ databases">
        <title>Flavobacterium sp.</title>
        <authorList>
            <person name="Kim H."/>
        </authorList>
    </citation>
    <scope>NUCLEOTIDE SEQUENCE [LARGE SCALE GENOMIC DNA]</scope>
    <source>
        <strain evidence="3">GS13</strain>
    </source>
</reference>
<evidence type="ECO:0000313" key="3">
    <source>
        <dbReference type="Proteomes" id="UP000291124"/>
    </source>
</evidence>
<dbReference type="Proteomes" id="UP000291124">
    <property type="component" value="Chromosome"/>
</dbReference>
<gene>
    <name evidence="2" type="ORF">E1750_16605</name>
</gene>
<feature type="signal peptide" evidence="1">
    <location>
        <begin position="1"/>
        <end position="18"/>
    </location>
</feature>
<organism evidence="2 3">
    <name type="scientific">Flavobacterium nackdongense</name>
    <dbReference type="NCBI Taxonomy" id="2547394"/>
    <lineage>
        <taxon>Bacteria</taxon>
        <taxon>Pseudomonadati</taxon>
        <taxon>Bacteroidota</taxon>
        <taxon>Flavobacteriia</taxon>
        <taxon>Flavobacteriales</taxon>
        <taxon>Flavobacteriaceae</taxon>
        <taxon>Flavobacterium</taxon>
    </lineage>
</organism>
<protein>
    <recommendedName>
        <fullName evidence="4">Outer membrane protein beta-barrel domain-containing protein</fullName>
    </recommendedName>
</protein>